<feature type="region of interest" description="Disordered" evidence="1">
    <location>
        <begin position="202"/>
        <end position="221"/>
    </location>
</feature>
<dbReference type="GeneID" id="54576721"/>
<feature type="chain" id="PRO_5025503144" description="DUF8021 domain-containing protein" evidence="2">
    <location>
        <begin position="22"/>
        <end position="277"/>
    </location>
</feature>
<organism evidence="4 5">
    <name type="scientific">Trematosphaeria pertusa</name>
    <dbReference type="NCBI Taxonomy" id="390896"/>
    <lineage>
        <taxon>Eukaryota</taxon>
        <taxon>Fungi</taxon>
        <taxon>Dikarya</taxon>
        <taxon>Ascomycota</taxon>
        <taxon>Pezizomycotina</taxon>
        <taxon>Dothideomycetes</taxon>
        <taxon>Pleosporomycetidae</taxon>
        <taxon>Pleosporales</taxon>
        <taxon>Massarineae</taxon>
        <taxon>Trematosphaeriaceae</taxon>
        <taxon>Trematosphaeria</taxon>
    </lineage>
</organism>
<gene>
    <name evidence="4" type="ORF">BU26DRAFT_421118</name>
</gene>
<dbReference type="Pfam" id="PF26061">
    <property type="entry name" value="DUF8021"/>
    <property type="match status" value="1"/>
</dbReference>
<sequence>MARLSLDIVVLVSALASLTSAVPLARADCDKTTLSKAADAYVAAQTAGSIAALQDSFASNWTYQENNKVIDHQKGVLHKSLKIDHRRTNYDLVQCATYTELISASGPYTLATQIRHASDGKVTSIDTIAATTNSWIFNASKTLEYVKQEKWDPIPKEKQDSREAIQAAGDAYMDMWSDAHAHEKVPWGTPCVRLEGSAYTGKGQPDDSCQPGIPSNHSQAPNTHRRYVIDQEMGSVSIFCVWEHMMMAADSHEFRLENGKLRYVHTMTECGGKTCRL</sequence>
<protein>
    <recommendedName>
        <fullName evidence="3">DUF8021 domain-containing protein</fullName>
    </recommendedName>
</protein>
<dbReference type="OrthoDB" id="3504677at2759"/>
<feature type="domain" description="DUF8021" evidence="3">
    <location>
        <begin position="158"/>
        <end position="268"/>
    </location>
</feature>
<evidence type="ECO:0000313" key="5">
    <source>
        <dbReference type="Proteomes" id="UP000800094"/>
    </source>
</evidence>
<dbReference type="EMBL" id="ML987192">
    <property type="protein sequence ID" value="KAF2252142.1"/>
    <property type="molecule type" value="Genomic_DNA"/>
</dbReference>
<dbReference type="InterPro" id="IPR058334">
    <property type="entry name" value="DUF8021"/>
</dbReference>
<evidence type="ECO:0000256" key="1">
    <source>
        <dbReference type="SAM" id="MobiDB-lite"/>
    </source>
</evidence>
<evidence type="ECO:0000313" key="4">
    <source>
        <dbReference type="EMBL" id="KAF2252142.1"/>
    </source>
</evidence>
<keyword evidence="2" id="KW-0732">Signal</keyword>
<dbReference type="RefSeq" id="XP_033687146.1">
    <property type="nucleotide sequence ID" value="XM_033823391.1"/>
</dbReference>
<keyword evidence="5" id="KW-1185">Reference proteome</keyword>
<dbReference type="Proteomes" id="UP000800094">
    <property type="component" value="Unassembled WGS sequence"/>
</dbReference>
<accession>A0A6A6IQS6</accession>
<name>A0A6A6IQS6_9PLEO</name>
<feature type="signal peptide" evidence="2">
    <location>
        <begin position="1"/>
        <end position="21"/>
    </location>
</feature>
<evidence type="ECO:0000259" key="3">
    <source>
        <dbReference type="Pfam" id="PF26061"/>
    </source>
</evidence>
<evidence type="ECO:0000256" key="2">
    <source>
        <dbReference type="SAM" id="SignalP"/>
    </source>
</evidence>
<reference evidence="4" key="1">
    <citation type="journal article" date="2020" name="Stud. Mycol.">
        <title>101 Dothideomycetes genomes: a test case for predicting lifestyles and emergence of pathogens.</title>
        <authorList>
            <person name="Haridas S."/>
            <person name="Albert R."/>
            <person name="Binder M."/>
            <person name="Bloem J."/>
            <person name="Labutti K."/>
            <person name="Salamov A."/>
            <person name="Andreopoulos B."/>
            <person name="Baker S."/>
            <person name="Barry K."/>
            <person name="Bills G."/>
            <person name="Bluhm B."/>
            <person name="Cannon C."/>
            <person name="Castanera R."/>
            <person name="Culley D."/>
            <person name="Daum C."/>
            <person name="Ezra D."/>
            <person name="Gonzalez J."/>
            <person name="Henrissat B."/>
            <person name="Kuo A."/>
            <person name="Liang C."/>
            <person name="Lipzen A."/>
            <person name="Lutzoni F."/>
            <person name="Magnuson J."/>
            <person name="Mondo S."/>
            <person name="Nolan M."/>
            <person name="Ohm R."/>
            <person name="Pangilinan J."/>
            <person name="Park H.-J."/>
            <person name="Ramirez L."/>
            <person name="Alfaro M."/>
            <person name="Sun H."/>
            <person name="Tritt A."/>
            <person name="Yoshinaga Y."/>
            <person name="Zwiers L.-H."/>
            <person name="Turgeon B."/>
            <person name="Goodwin S."/>
            <person name="Spatafora J."/>
            <person name="Crous P."/>
            <person name="Grigoriev I."/>
        </authorList>
    </citation>
    <scope>NUCLEOTIDE SEQUENCE</scope>
    <source>
        <strain evidence="4">CBS 122368</strain>
    </source>
</reference>
<proteinExistence type="predicted"/>
<dbReference type="AlphaFoldDB" id="A0A6A6IQS6"/>